<reference evidence="11 13" key="3">
    <citation type="submission" date="2016-10" db="EMBL/GenBank/DDBJ databases">
        <authorList>
            <person name="de Groot N.N."/>
        </authorList>
    </citation>
    <scope>NUCLEOTIDE SEQUENCE [LARGE SCALE GENOMIC DNA]</scope>
    <source>
        <strain evidence="11 13">CGMCC 1.6117</strain>
    </source>
</reference>
<dbReference type="Proteomes" id="UP000182312">
    <property type="component" value="Unassembled WGS sequence"/>
</dbReference>
<dbReference type="AlphaFoldDB" id="A0A099F8V0"/>
<dbReference type="InterPro" id="IPR050250">
    <property type="entry name" value="Macrolide_Exporter_MacB"/>
</dbReference>
<dbReference type="EMBL" id="JRKN01000001">
    <property type="protein sequence ID" value="KGJ06658.1"/>
    <property type="molecule type" value="Genomic_DNA"/>
</dbReference>
<protein>
    <submittedName>
        <fullName evidence="10">ABC transporter permease</fullName>
    </submittedName>
    <submittedName>
        <fullName evidence="11">Putative ABC transport system permease protein</fullName>
    </submittedName>
</protein>
<dbReference type="eggNOG" id="COG0577">
    <property type="taxonomic scope" value="Bacteria"/>
</dbReference>
<evidence type="ECO:0000256" key="5">
    <source>
        <dbReference type="ARBA" id="ARBA00023136"/>
    </source>
</evidence>
<evidence type="ECO:0000256" key="3">
    <source>
        <dbReference type="ARBA" id="ARBA00022692"/>
    </source>
</evidence>
<dbReference type="OrthoDB" id="9770036at2"/>
<evidence type="ECO:0000313" key="13">
    <source>
        <dbReference type="Proteomes" id="UP000182312"/>
    </source>
</evidence>
<keyword evidence="4 7" id="KW-1133">Transmembrane helix</keyword>
<dbReference type="GO" id="GO:0022857">
    <property type="term" value="F:transmembrane transporter activity"/>
    <property type="evidence" value="ECO:0007669"/>
    <property type="project" value="TreeGrafter"/>
</dbReference>
<evidence type="ECO:0000259" key="8">
    <source>
        <dbReference type="Pfam" id="PF02687"/>
    </source>
</evidence>
<sequence>MIGRMIRQSFSEGRRRKMLAALTVALAAALITTLFTLSVDVGDKMSAEMKAYGSNIRVLPKSESIALRIGGVDYNPLKGRDYLDESELPYIKDIFWSNNIVGYAPLLEAPVRAAGQTRDAALIGTYFDKNVPLDSDEDYRTGVTVTHPFWELVDGSWPDDEAGDELLVGRTLAGTAGLQPGDTVTLALAAESEGGTGSASYRVTGILSTGEAEDDAFVAPLAAVQALTGLEGKVQSVSVSALTIPENELSRKAIRDMDSLSTAEYDSWYCSAFVSSIAFQIEEAVVNSAARPVWQVAEGEGAVISKLQVLMLVVTLAAFVSAAMGVSSLMSISVMERAGEIGLMKALGAERWEINLLFLGEAAIIGLLGGLAGVVAGTLLSQLVGLAVFGSTLAFHWIAVPVVVAVSVLTALAGAILPARTISQLMPVEVLYGR</sequence>
<comment type="similarity">
    <text evidence="6">Belongs to the ABC-4 integral membrane protein family.</text>
</comment>
<organism evidence="10 12">
    <name type="scientific">Paracoccus halophilus</name>
    <dbReference type="NCBI Taxonomy" id="376733"/>
    <lineage>
        <taxon>Bacteria</taxon>
        <taxon>Pseudomonadati</taxon>
        <taxon>Pseudomonadota</taxon>
        <taxon>Alphaproteobacteria</taxon>
        <taxon>Rhodobacterales</taxon>
        <taxon>Paracoccaceae</taxon>
        <taxon>Paracoccus</taxon>
    </lineage>
</organism>
<feature type="domain" description="ABC3 transporter permease C-terminal" evidence="8">
    <location>
        <begin position="313"/>
        <end position="424"/>
    </location>
</feature>
<comment type="subcellular location">
    <subcellularLocation>
        <location evidence="1">Cell membrane</location>
        <topology evidence="1">Multi-pass membrane protein</topology>
    </subcellularLocation>
</comment>
<evidence type="ECO:0000313" key="10">
    <source>
        <dbReference type="EMBL" id="KGJ06658.1"/>
    </source>
</evidence>
<evidence type="ECO:0000256" key="4">
    <source>
        <dbReference type="ARBA" id="ARBA00022989"/>
    </source>
</evidence>
<dbReference type="Proteomes" id="UP000029846">
    <property type="component" value="Unassembled WGS sequence"/>
</dbReference>
<evidence type="ECO:0000259" key="9">
    <source>
        <dbReference type="Pfam" id="PF12704"/>
    </source>
</evidence>
<feature type="transmembrane region" description="Helical" evidence="7">
    <location>
        <begin position="309"/>
        <end position="335"/>
    </location>
</feature>
<proteinExistence type="inferred from homology"/>
<accession>A0A099F8V0</accession>
<evidence type="ECO:0000256" key="1">
    <source>
        <dbReference type="ARBA" id="ARBA00004651"/>
    </source>
</evidence>
<dbReference type="InterPro" id="IPR003838">
    <property type="entry name" value="ABC3_permease_C"/>
</dbReference>
<dbReference type="PANTHER" id="PTHR30572">
    <property type="entry name" value="MEMBRANE COMPONENT OF TRANSPORTER-RELATED"/>
    <property type="match status" value="1"/>
</dbReference>
<keyword evidence="3 7" id="KW-0812">Transmembrane</keyword>
<gene>
    <name evidence="10" type="ORF">IT41_00285</name>
    <name evidence="11" type="ORF">SAMN04487972_102299</name>
</gene>
<dbReference type="Pfam" id="PF02687">
    <property type="entry name" value="FtsX"/>
    <property type="match status" value="1"/>
</dbReference>
<feature type="transmembrane region" description="Helical" evidence="7">
    <location>
        <begin position="395"/>
        <end position="417"/>
    </location>
</feature>
<dbReference type="EMBL" id="FOJO01000002">
    <property type="protein sequence ID" value="SFA42387.1"/>
    <property type="molecule type" value="Genomic_DNA"/>
</dbReference>
<reference evidence="10 12" key="2">
    <citation type="submission" date="2014-10" db="EMBL/GenBank/DDBJ databases">
        <title>Paracoccus sanguinis sp. nov., isolated from clinical specimens of New York State patients.</title>
        <authorList>
            <person name="Mingle L.A."/>
            <person name="Cole J.A."/>
            <person name="Lapierre P."/>
            <person name="Musser K.A."/>
        </authorList>
    </citation>
    <scope>NUCLEOTIDE SEQUENCE [LARGE SCALE GENOMIC DNA]</scope>
    <source>
        <strain evidence="10 12">JCM 14014</strain>
    </source>
</reference>
<dbReference type="Pfam" id="PF12704">
    <property type="entry name" value="MacB_PCD"/>
    <property type="match status" value="1"/>
</dbReference>
<dbReference type="RefSeq" id="WP_036737765.1">
    <property type="nucleotide sequence ID" value="NZ_FOJO01000002.1"/>
</dbReference>
<dbReference type="PANTHER" id="PTHR30572:SF4">
    <property type="entry name" value="ABC TRANSPORTER PERMEASE YTRF"/>
    <property type="match status" value="1"/>
</dbReference>
<evidence type="ECO:0000256" key="6">
    <source>
        <dbReference type="ARBA" id="ARBA00038076"/>
    </source>
</evidence>
<keyword evidence="12" id="KW-1185">Reference proteome</keyword>
<feature type="domain" description="MacB-like periplasmic core" evidence="9">
    <location>
        <begin position="18"/>
        <end position="238"/>
    </location>
</feature>
<keyword evidence="2" id="KW-1003">Cell membrane</keyword>
<feature type="transmembrane region" description="Helical" evidence="7">
    <location>
        <begin position="356"/>
        <end position="389"/>
    </location>
</feature>
<reference evidence="10 12" key="1">
    <citation type="submission" date="2014-09" db="EMBL/GenBank/DDBJ databases">
        <authorList>
            <person name="McGinnis J.M."/>
            <person name="Wolfgang W.J."/>
        </authorList>
    </citation>
    <scope>NUCLEOTIDE SEQUENCE [LARGE SCALE GENOMIC DNA]</scope>
    <source>
        <strain evidence="10 12">JCM 14014</strain>
    </source>
</reference>
<dbReference type="InterPro" id="IPR025857">
    <property type="entry name" value="MacB_PCD"/>
</dbReference>
<dbReference type="GO" id="GO:0005886">
    <property type="term" value="C:plasma membrane"/>
    <property type="evidence" value="ECO:0007669"/>
    <property type="project" value="UniProtKB-SubCell"/>
</dbReference>
<evidence type="ECO:0000313" key="11">
    <source>
        <dbReference type="EMBL" id="SFA42387.1"/>
    </source>
</evidence>
<keyword evidence="5 7" id="KW-0472">Membrane</keyword>
<evidence type="ECO:0000256" key="7">
    <source>
        <dbReference type="SAM" id="Phobius"/>
    </source>
</evidence>
<evidence type="ECO:0000313" key="12">
    <source>
        <dbReference type="Proteomes" id="UP000029846"/>
    </source>
</evidence>
<evidence type="ECO:0000256" key="2">
    <source>
        <dbReference type="ARBA" id="ARBA00022475"/>
    </source>
</evidence>
<name>A0A099F8V0_9RHOB</name>
<dbReference type="STRING" id="376733.SAMN04487972_102299"/>